<feature type="domain" description="Integrase SSV1 C-terminal" evidence="1">
    <location>
        <begin position="245"/>
        <end position="418"/>
    </location>
</feature>
<comment type="caution">
    <text evidence="2">The sequence shown here is derived from an EMBL/GenBank/DDBJ whole genome shotgun (WGS) entry which is preliminary data.</text>
</comment>
<organism evidence="2">
    <name type="scientific">Geoglobus ahangari</name>
    <dbReference type="NCBI Taxonomy" id="113653"/>
    <lineage>
        <taxon>Archaea</taxon>
        <taxon>Methanobacteriati</taxon>
        <taxon>Methanobacteriota</taxon>
        <taxon>Archaeoglobi</taxon>
        <taxon>Archaeoglobales</taxon>
        <taxon>Archaeoglobaceae</taxon>
        <taxon>Geoglobus</taxon>
    </lineage>
</organism>
<dbReference type="GO" id="GO:0003677">
    <property type="term" value="F:DNA binding"/>
    <property type="evidence" value="ECO:0007669"/>
    <property type="project" value="InterPro"/>
</dbReference>
<proteinExistence type="predicted"/>
<dbReference type="InterPro" id="IPR013762">
    <property type="entry name" value="Integrase-like_cat_sf"/>
</dbReference>
<dbReference type="Gene3D" id="1.10.443.10">
    <property type="entry name" value="Intergrase catalytic core"/>
    <property type="match status" value="1"/>
</dbReference>
<dbReference type="AlphaFoldDB" id="A0A7C4WES4"/>
<dbReference type="GO" id="GO:0015074">
    <property type="term" value="P:DNA integration"/>
    <property type="evidence" value="ECO:0007669"/>
    <property type="project" value="InterPro"/>
</dbReference>
<gene>
    <name evidence="2" type="ORF">ENT89_04915</name>
</gene>
<evidence type="ECO:0000259" key="1">
    <source>
        <dbReference type="Pfam" id="PF16795"/>
    </source>
</evidence>
<reference evidence="2" key="1">
    <citation type="journal article" date="2020" name="mSystems">
        <title>Genome- and Community-Level Interaction Insights into Carbon Utilization and Element Cycling Functions of Hydrothermarchaeota in Hydrothermal Sediment.</title>
        <authorList>
            <person name="Zhou Z."/>
            <person name="Liu Y."/>
            <person name="Xu W."/>
            <person name="Pan J."/>
            <person name="Luo Z.H."/>
            <person name="Li M."/>
        </authorList>
    </citation>
    <scope>NUCLEOTIDE SEQUENCE [LARGE SCALE GENOMIC DNA]</scope>
    <source>
        <strain evidence="2">SpSt-62</strain>
    </source>
</reference>
<dbReference type="EMBL" id="DTAK01000038">
    <property type="protein sequence ID" value="HGU59501.1"/>
    <property type="molecule type" value="Genomic_DNA"/>
</dbReference>
<accession>A0A7C4WES4</accession>
<evidence type="ECO:0000313" key="2">
    <source>
        <dbReference type="EMBL" id="HGU59501.1"/>
    </source>
</evidence>
<dbReference type="InterPro" id="IPR031857">
    <property type="entry name" value="Integrase_SSV1_C"/>
</dbReference>
<sequence length="428" mass="50411">MGLDVAPWFERINVKGLSDDSRRAILSKVKDKLGFSKAVECLGISKGSMHNYLHGIRKIPDEVILRALQHLEEEEFSEIVRSFDRLKAVGILKEDGSIDYPAILQALALATSDEYLKQAILRFAVEHFREDLKKMLGLLPANVILAWERGFEEFLREQKKRSKIKSQETLEYYRNLFKKYLEGKILSGELVDYVINHPNKWLRNVFRHYVRYLYYLRKISPETYGWIMEVVPSRSYRLDARPYPINLEDVRKTFRYLKENSELYYLVYRLMLEGGLRLSHALALIRSFNPDEIVEITALDIVTARLVRSEKGFCRYYLGIREVAKPCEWAYFSAETLEILKKFAGSKLEKWRPGKYAVKHNLLTPKTMRKVAWRLMIQVMPKEVARFIQSRFGELKVSESRYEDLLSEADEFYPKYLEHLKSQFLFGL</sequence>
<name>A0A7C4WES4_9EURY</name>
<dbReference type="GO" id="GO:0006310">
    <property type="term" value="P:DNA recombination"/>
    <property type="evidence" value="ECO:0007669"/>
    <property type="project" value="InterPro"/>
</dbReference>
<protein>
    <submittedName>
        <fullName evidence="2">Integrase</fullName>
    </submittedName>
</protein>
<dbReference type="Pfam" id="PF16795">
    <property type="entry name" value="Phage_integr_3"/>
    <property type="match status" value="1"/>
</dbReference>